<evidence type="ECO:0000259" key="9">
    <source>
        <dbReference type="PROSITE" id="PS50240"/>
    </source>
</evidence>
<dbReference type="CDD" id="cd00190">
    <property type="entry name" value="Tryp_SPc"/>
    <property type="match status" value="1"/>
</dbReference>
<reference evidence="11" key="1">
    <citation type="submission" date="2025-08" db="UniProtKB">
        <authorList>
            <consortium name="RefSeq"/>
        </authorList>
    </citation>
    <scope>IDENTIFICATION</scope>
</reference>
<evidence type="ECO:0000313" key="11">
    <source>
        <dbReference type="RefSeq" id="XP_042559129.1"/>
    </source>
</evidence>
<proteinExistence type="predicted"/>
<dbReference type="KEGG" id="char:105890659"/>
<evidence type="ECO:0000256" key="1">
    <source>
        <dbReference type="ARBA" id="ARBA00022670"/>
    </source>
</evidence>
<dbReference type="RefSeq" id="XP_042559129.1">
    <property type="nucleotide sequence ID" value="XM_042703195.1"/>
</dbReference>
<dbReference type="GO" id="GO:0004252">
    <property type="term" value="F:serine-type endopeptidase activity"/>
    <property type="evidence" value="ECO:0007669"/>
    <property type="project" value="InterPro"/>
</dbReference>
<dbReference type="SMART" id="SM00020">
    <property type="entry name" value="Tryp_SPc"/>
    <property type="match status" value="1"/>
</dbReference>
<dbReference type="InterPro" id="IPR001254">
    <property type="entry name" value="Trypsin_dom"/>
</dbReference>
<dbReference type="FunFam" id="2.40.10.10:FF:000024">
    <property type="entry name" value="Serine protease 53"/>
    <property type="match status" value="1"/>
</dbReference>
<evidence type="ECO:0000256" key="3">
    <source>
        <dbReference type="ARBA" id="ARBA00022801"/>
    </source>
</evidence>
<feature type="domain" description="Peptidase S1" evidence="9">
    <location>
        <begin position="27"/>
        <end position="247"/>
    </location>
</feature>
<feature type="signal peptide" evidence="8">
    <location>
        <begin position="1"/>
        <end position="22"/>
    </location>
</feature>
<keyword evidence="1 7" id="KW-0645">Protease</keyword>
<protein>
    <submittedName>
        <fullName evidence="11">Prostasin-like</fullName>
    </submittedName>
</protein>
<dbReference type="InterPro" id="IPR033116">
    <property type="entry name" value="TRYPSIN_SER"/>
</dbReference>
<evidence type="ECO:0000256" key="7">
    <source>
        <dbReference type="RuleBase" id="RU363034"/>
    </source>
</evidence>
<dbReference type="AlphaFoldDB" id="A0A8M1KAZ6"/>
<keyword evidence="4 7" id="KW-0720">Serine protease</keyword>
<feature type="chain" id="PRO_5035482885" evidence="8">
    <location>
        <begin position="23"/>
        <end position="261"/>
    </location>
</feature>
<evidence type="ECO:0000256" key="5">
    <source>
        <dbReference type="ARBA" id="ARBA00023157"/>
    </source>
</evidence>
<dbReference type="GeneID" id="105890659"/>
<dbReference type="Proteomes" id="UP000515152">
    <property type="component" value="Chromosome 23"/>
</dbReference>
<dbReference type="InterPro" id="IPR018114">
    <property type="entry name" value="TRYPSIN_HIS"/>
</dbReference>
<dbReference type="Pfam" id="PF00089">
    <property type="entry name" value="Trypsin"/>
    <property type="match status" value="1"/>
</dbReference>
<dbReference type="OrthoDB" id="93664at2759"/>
<keyword evidence="6" id="KW-0325">Glycoprotein</keyword>
<name>A0A8M1KAZ6_CLUHA</name>
<organism evidence="10 11">
    <name type="scientific">Clupea harengus</name>
    <name type="common">Atlantic herring</name>
    <dbReference type="NCBI Taxonomy" id="7950"/>
    <lineage>
        <taxon>Eukaryota</taxon>
        <taxon>Metazoa</taxon>
        <taxon>Chordata</taxon>
        <taxon>Craniata</taxon>
        <taxon>Vertebrata</taxon>
        <taxon>Euteleostomi</taxon>
        <taxon>Actinopterygii</taxon>
        <taxon>Neopterygii</taxon>
        <taxon>Teleostei</taxon>
        <taxon>Clupei</taxon>
        <taxon>Clupeiformes</taxon>
        <taxon>Clupeoidei</taxon>
        <taxon>Clupeidae</taxon>
        <taxon>Clupea</taxon>
    </lineage>
</organism>
<dbReference type="PANTHER" id="PTHR24253:SF144">
    <property type="entry name" value="CHYMOTRYPSIN-LIKE PROTEASE CTRL-1-RELATED"/>
    <property type="match status" value="1"/>
</dbReference>
<evidence type="ECO:0000256" key="6">
    <source>
        <dbReference type="ARBA" id="ARBA00023180"/>
    </source>
</evidence>
<dbReference type="PROSITE" id="PS00135">
    <property type="entry name" value="TRYPSIN_SER"/>
    <property type="match status" value="1"/>
</dbReference>
<keyword evidence="2 8" id="KW-0732">Signal</keyword>
<accession>A0A8M1KAZ6</accession>
<evidence type="ECO:0000256" key="4">
    <source>
        <dbReference type="ARBA" id="ARBA00022825"/>
    </source>
</evidence>
<keyword evidence="5" id="KW-1015">Disulfide bond</keyword>
<keyword evidence="10" id="KW-1185">Reference proteome</keyword>
<dbReference type="PANTHER" id="PTHR24253">
    <property type="entry name" value="TRANSMEMBRANE PROTEASE SERINE"/>
    <property type="match status" value="1"/>
</dbReference>
<evidence type="ECO:0000313" key="10">
    <source>
        <dbReference type="Proteomes" id="UP000515152"/>
    </source>
</evidence>
<evidence type="ECO:0000256" key="8">
    <source>
        <dbReference type="SAM" id="SignalP"/>
    </source>
</evidence>
<dbReference type="PROSITE" id="PS50240">
    <property type="entry name" value="TRYPSIN_DOM"/>
    <property type="match status" value="1"/>
</dbReference>
<dbReference type="GO" id="GO:0006508">
    <property type="term" value="P:proteolysis"/>
    <property type="evidence" value="ECO:0007669"/>
    <property type="project" value="UniProtKB-KW"/>
</dbReference>
<keyword evidence="3 7" id="KW-0378">Hydrolase</keyword>
<dbReference type="PROSITE" id="PS00134">
    <property type="entry name" value="TRYPSIN_HIS"/>
    <property type="match status" value="1"/>
</dbReference>
<evidence type="ECO:0000256" key="2">
    <source>
        <dbReference type="ARBA" id="ARBA00022729"/>
    </source>
</evidence>
<gene>
    <name evidence="11" type="primary">LOC105890659</name>
</gene>
<sequence length="261" mass="27471">MKTTSVWRAVCVFVVLLLKAQALNTRIIGGQDAPEGAWPWQASLQRDGSHFCGGSLINKDWVMSAAHCFSSNTATAGLQVHLGRVNLTSSSSGDVERSVAEVILHPSYNHTSSDSDIALLRLSSSVSFSTRVRPACLAAQGSTVSDGASTWTLQEVEVPVVGNSACQTAYQGYSITITNNMMCAGLLGQGGKDACQGDSGGALVSKQGAVWVCLGVVSFGVGCGEAGYPGVYTRVSQYQPWINSLIRSSQPGFIQLTSQTR</sequence>